<proteinExistence type="predicted"/>
<feature type="domain" description="DAGKc" evidence="1">
    <location>
        <begin position="1"/>
        <end position="129"/>
    </location>
</feature>
<gene>
    <name evidence="2" type="ORF">AAW00_08620</name>
</gene>
<name>A0A0G9MUB7_9SPHN</name>
<dbReference type="PROSITE" id="PS50146">
    <property type="entry name" value="DAGK"/>
    <property type="match status" value="1"/>
</dbReference>
<dbReference type="Pfam" id="PF00781">
    <property type="entry name" value="DAGK_cat"/>
    <property type="match status" value="1"/>
</dbReference>
<dbReference type="PATRIC" id="fig|1581420.6.peg.1772"/>
<dbReference type="GO" id="GO:0016301">
    <property type="term" value="F:kinase activity"/>
    <property type="evidence" value="ECO:0007669"/>
    <property type="project" value="InterPro"/>
</dbReference>
<dbReference type="RefSeq" id="WP_047003950.1">
    <property type="nucleotide sequence ID" value="NZ_LBHB01000002.1"/>
</dbReference>
<organism evidence="2 3">
    <name type="scientific">Aurantiacibacter luteus</name>
    <dbReference type="NCBI Taxonomy" id="1581420"/>
    <lineage>
        <taxon>Bacteria</taxon>
        <taxon>Pseudomonadati</taxon>
        <taxon>Pseudomonadota</taxon>
        <taxon>Alphaproteobacteria</taxon>
        <taxon>Sphingomonadales</taxon>
        <taxon>Erythrobacteraceae</taxon>
        <taxon>Aurantiacibacter</taxon>
    </lineage>
</organism>
<dbReference type="STRING" id="1581420.AAW00_08620"/>
<dbReference type="Proteomes" id="UP000053464">
    <property type="component" value="Unassembled WGS sequence"/>
</dbReference>
<dbReference type="AlphaFoldDB" id="A0A0G9MUB7"/>
<comment type="caution">
    <text evidence="2">The sequence shown here is derived from an EMBL/GenBank/DDBJ whole genome shotgun (WGS) entry which is preliminary data.</text>
</comment>
<evidence type="ECO:0000313" key="2">
    <source>
        <dbReference type="EMBL" id="KLE34301.1"/>
    </source>
</evidence>
<dbReference type="SUPFAM" id="SSF111331">
    <property type="entry name" value="NAD kinase/diacylglycerol kinase-like"/>
    <property type="match status" value="1"/>
</dbReference>
<sequence length="283" mass="30121">MGKQSIWLINNEASGSNDEDALGLFENACADCGLTVAHRTVFPNQDLPTAEVLDAAGIETVAIFAGDGTINTVLETLAGWSGAVLVLPGGTMNLLYHRLFGDMETADALAAVAEGRALRRRPGVIETDYGHAFAGVLAGPGTAWGDVREAMRSKGPLDMAAEARAAIAETLYGTMLRVDEPEMGKREGYPLLLLTPTDTGIEIDAYHAETAGEYLEQALALAKREFRDGPHDRLGKAERFVLASTARDGFGVLLDGEQCQVDGPTEFRLVPCQVDLLATVADD</sequence>
<dbReference type="InterPro" id="IPR017438">
    <property type="entry name" value="ATP-NAD_kinase_N"/>
</dbReference>
<dbReference type="EMBL" id="LBHB01000002">
    <property type="protein sequence ID" value="KLE34301.1"/>
    <property type="molecule type" value="Genomic_DNA"/>
</dbReference>
<keyword evidence="3" id="KW-1185">Reference proteome</keyword>
<reference evidence="2 3" key="1">
    <citation type="submission" date="2015-04" db="EMBL/GenBank/DDBJ databases">
        <title>The draft genome sequence of Erythrobacter luteus KA37.</title>
        <authorList>
            <person name="Zhuang L."/>
            <person name="Liu Y."/>
            <person name="Shao Z."/>
        </authorList>
    </citation>
    <scope>NUCLEOTIDE SEQUENCE [LARGE SCALE GENOMIC DNA]</scope>
    <source>
        <strain evidence="2 3">KA37</strain>
    </source>
</reference>
<accession>A0A0G9MUB7</accession>
<dbReference type="Gene3D" id="3.40.50.10330">
    <property type="entry name" value="Probable inorganic polyphosphate/atp-NAD kinase, domain 1"/>
    <property type="match status" value="1"/>
</dbReference>
<dbReference type="OrthoDB" id="7199213at2"/>
<evidence type="ECO:0000259" key="1">
    <source>
        <dbReference type="PROSITE" id="PS50146"/>
    </source>
</evidence>
<dbReference type="InterPro" id="IPR016064">
    <property type="entry name" value="NAD/diacylglycerol_kinase_sf"/>
</dbReference>
<dbReference type="InterPro" id="IPR001206">
    <property type="entry name" value="Diacylglycerol_kinase_cat_dom"/>
</dbReference>
<evidence type="ECO:0000313" key="3">
    <source>
        <dbReference type="Proteomes" id="UP000053464"/>
    </source>
</evidence>
<protein>
    <recommendedName>
        <fullName evidence="1">DAGKc domain-containing protein</fullName>
    </recommendedName>
</protein>